<accession>A0A5C3MAM7</accession>
<protein>
    <submittedName>
        <fullName evidence="1">Uncharacterized protein</fullName>
    </submittedName>
</protein>
<evidence type="ECO:0000313" key="1">
    <source>
        <dbReference type="EMBL" id="TFK42362.1"/>
    </source>
</evidence>
<name>A0A5C3MAM7_9AGAR</name>
<dbReference type="AlphaFoldDB" id="A0A5C3MAM7"/>
<keyword evidence="2" id="KW-1185">Reference proteome</keyword>
<sequence length="95" mass="10875">MRHFWYTSLLILGSSSDEHPINQLPMSLYSSFFTISPYVVTEEHPTVVKCFKSAHMMFQLCRRFTVLMSAHEVTSLSIPKPAPLRANLISRILSC</sequence>
<organism evidence="1 2">
    <name type="scientific">Crucibulum laeve</name>
    <dbReference type="NCBI Taxonomy" id="68775"/>
    <lineage>
        <taxon>Eukaryota</taxon>
        <taxon>Fungi</taxon>
        <taxon>Dikarya</taxon>
        <taxon>Basidiomycota</taxon>
        <taxon>Agaricomycotina</taxon>
        <taxon>Agaricomycetes</taxon>
        <taxon>Agaricomycetidae</taxon>
        <taxon>Agaricales</taxon>
        <taxon>Agaricineae</taxon>
        <taxon>Nidulariaceae</taxon>
        <taxon>Crucibulum</taxon>
    </lineage>
</organism>
<dbReference type="Proteomes" id="UP000308652">
    <property type="component" value="Unassembled WGS sequence"/>
</dbReference>
<gene>
    <name evidence="1" type="ORF">BDQ12DRAFT_271632</name>
</gene>
<reference evidence="1 2" key="1">
    <citation type="journal article" date="2019" name="Nat. Ecol. Evol.">
        <title>Megaphylogeny resolves global patterns of mushroom evolution.</title>
        <authorList>
            <person name="Varga T."/>
            <person name="Krizsan K."/>
            <person name="Foldi C."/>
            <person name="Dima B."/>
            <person name="Sanchez-Garcia M."/>
            <person name="Sanchez-Ramirez S."/>
            <person name="Szollosi G.J."/>
            <person name="Szarkandi J.G."/>
            <person name="Papp V."/>
            <person name="Albert L."/>
            <person name="Andreopoulos W."/>
            <person name="Angelini C."/>
            <person name="Antonin V."/>
            <person name="Barry K.W."/>
            <person name="Bougher N.L."/>
            <person name="Buchanan P."/>
            <person name="Buyck B."/>
            <person name="Bense V."/>
            <person name="Catcheside P."/>
            <person name="Chovatia M."/>
            <person name="Cooper J."/>
            <person name="Damon W."/>
            <person name="Desjardin D."/>
            <person name="Finy P."/>
            <person name="Geml J."/>
            <person name="Haridas S."/>
            <person name="Hughes K."/>
            <person name="Justo A."/>
            <person name="Karasinski D."/>
            <person name="Kautmanova I."/>
            <person name="Kiss B."/>
            <person name="Kocsube S."/>
            <person name="Kotiranta H."/>
            <person name="LaButti K.M."/>
            <person name="Lechner B.E."/>
            <person name="Liimatainen K."/>
            <person name="Lipzen A."/>
            <person name="Lukacs Z."/>
            <person name="Mihaltcheva S."/>
            <person name="Morgado L.N."/>
            <person name="Niskanen T."/>
            <person name="Noordeloos M.E."/>
            <person name="Ohm R.A."/>
            <person name="Ortiz-Santana B."/>
            <person name="Ovrebo C."/>
            <person name="Racz N."/>
            <person name="Riley R."/>
            <person name="Savchenko A."/>
            <person name="Shiryaev A."/>
            <person name="Soop K."/>
            <person name="Spirin V."/>
            <person name="Szebenyi C."/>
            <person name="Tomsovsky M."/>
            <person name="Tulloss R.E."/>
            <person name="Uehling J."/>
            <person name="Grigoriev I.V."/>
            <person name="Vagvolgyi C."/>
            <person name="Papp T."/>
            <person name="Martin F.M."/>
            <person name="Miettinen O."/>
            <person name="Hibbett D.S."/>
            <person name="Nagy L.G."/>
        </authorList>
    </citation>
    <scope>NUCLEOTIDE SEQUENCE [LARGE SCALE GENOMIC DNA]</scope>
    <source>
        <strain evidence="1 2">CBS 166.37</strain>
    </source>
</reference>
<proteinExistence type="predicted"/>
<evidence type="ECO:0000313" key="2">
    <source>
        <dbReference type="Proteomes" id="UP000308652"/>
    </source>
</evidence>
<dbReference type="EMBL" id="ML213592">
    <property type="protein sequence ID" value="TFK42362.1"/>
    <property type="molecule type" value="Genomic_DNA"/>
</dbReference>